<dbReference type="Pfam" id="PF14335">
    <property type="entry name" value="DUF4391"/>
    <property type="match status" value="1"/>
</dbReference>
<gene>
    <name evidence="1" type="ordered locus">Ppha_1127</name>
</gene>
<dbReference type="EMBL" id="CP001110">
    <property type="protein sequence ID" value="ACF43406.1"/>
    <property type="molecule type" value="Genomic_DNA"/>
</dbReference>
<organism evidence="1 2">
    <name type="scientific">Pelodictyon phaeoclathratiforme (strain DSM 5477 / BU-1)</name>
    <dbReference type="NCBI Taxonomy" id="324925"/>
    <lineage>
        <taxon>Bacteria</taxon>
        <taxon>Pseudomonadati</taxon>
        <taxon>Chlorobiota</taxon>
        <taxon>Chlorobiia</taxon>
        <taxon>Chlorobiales</taxon>
        <taxon>Chlorobiaceae</taxon>
        <taxon>Chlorobium/Pelodictyon group</taxon>
        <taxon>Pelodictyon</taxon>
    </lineage>
</organism>
<proteinExistence type="predicted"/>
<dbReference type="HOGENOM" id="CLU_083612_0_0_10"/>
<accession>B4SG95</accession>
<evidence type="ECO:0008006" key="3">
    <source>
        <dbReference type="Google" id="ProtNLM"/>
    </source>
</evidence>
<dbReference type="STRING" id="324925.Ppha_1127"/>
<dbReference type="RefSeq" id="WP_012507898.1">
    <property type="nucleotide sequence ID" value="NC_011060.1"/>
</dbReference>
<dbReference type="OrthoDB" id="9805811at2"/>
<evidence type="ECO:0000313" key="1">
    <source>
        <dbReference type="EMBL" id="ACF43406.1"/>
    </source>
</evidence>
<name>B4SG95_PELPB</name>
<dbReference type="AlphaFoldDB" id="B4SG95"/>
<dbReference type="InterPro" id="IPR025503">
    <property type="entry name" value="DUF4391"/>
</dbReference>
<keyword evidence="2" id="KW-1185">Reference proteome</keyword>
<protein>
    <recommendedName>
        <fullName evidence="3">DUF4391 domain-containing protein</fullName>
    </recommendedName>
</protein>
<dbReference type="Proteomes" id="UP000002724">
    <property type="component" value="Chromosome"/>
</dbReference>
<dbReference type="KEGG" id="pph:Ppha_1127"/>
<sequence>MKSQALIAAFDLPESSLVNQRVPRKLLLENGAPTSADKRSINEGIEELIWIAALKPVTVGVPEFRDESHEYLEIAVLLLTLRDGAKTTRLVELVHRAIPYPVLLLTQQGAPLSLSVAHKRWSQSEAGKTVLEGDIVSVAWSREVDADIMADFRNSLALGSQPRTNLHALYQGWLDSMVALNAARVTGNFTLAENAEYAAARRDALRECGVLQEEIGRLRTLAAKERQIPRQVELNLELKRIDAELATTKQKL</sequence>
<evidence type="ECO:0000313" key="2">
    <source>
        <dbReference type="Proteomes" id="UP000002724"/>
    </source>
</evidence>
<dbReference type="eggNOG" id="ENOG5032C11">
    <property type="taxonomic scope" value="Bacteria"/>
</dbReference>
<reference evidence="1 2" key="1">
    <citation type="submission" date="2008-06" db="EMBL/GenBank/DDBJ databases">
        <title>Complete sequence of Pelodictyon phaeoclathratiforme BU-1.</title>
        <authorList>
            <consortium name="US DOE Joint Genome Institute"/>
            <person name="Lucas S."/>
            <person name="Copeland A."/>
            <person name="Lapidus A."/>
            <person name="Glavina del Rio T."/>
            <person name="Dalin E."/>
            <person name="Tice H."/>
            <person name="Bruce D."/>
            <person name="Goodwin L."/>
            <person name="Pitluck S."/>
            <person name="Schmutz J."/>
            <person name="Larimer F."/>
            <person name="Land M."/>
            <person name="Hauser L."/>
            <person name="Kyrpides N."/>
            <person name="Mikhailova N."/>
            <person name="Liu Z."/>
            <person name="Li T."/>
            <person name="Zhao F."/>
            <person name="Overmann J."/>
            <person name="Bryant D.A."/>
            <person name="Richardson P."/>
        </authorList>
    </citation>
    <scope>NUCLEOTIDE SEQUENCE [LARGE SCALE GENOMIC DNA]</scope>
    <source>
        <strain evidence="2">DSM 5477 / BU-1</strain>
    </source>
</reference>